<dbReference type="PANTHER" id="PTHR24198">
    <property type="entry name" value="ANKYRIN REPEAT AND PROTEIN KINASE DOMAIN-CONTAINING PROTEIN"/>
    <property type="match status" value="1"/>
</dbReference>
<dbReference type="InterPro" id="IPR036770">
    <property type="entry name" value="Ankyrin_rpt-contain_sf"/>
</dbReference>
<evidence type="ECO:0000259" key="5">
    <source>
        <dbReference type="Pfam" id="PF14420"/>
    </source>
</evidence>
<evidence type="ECO:0000313" key="6">
    <source>
        <dbReference type="EMBL" id="KAF2678997.1"/>
    </source>
</evidence>
<feature type="repeat" description="ANK" evidence="3">
    <location>
        <begin position="585"/>
        <end position="613"/>
    </location>
</feature>
<dbReference type="Gene3D" id="1.25.40.20">
    <property type="entry name" value="Ankyrin repeat-containing domain"/>
    <property type="match status" value="3"/>
</dbReference>
<dbReference type="PROSITE" id="PS50088">
    <property type="entry name" value="ANK_REPEAT"/>
    <property type="match status" value="4"/>
</dbReference>
<feature type="repeat" description="ANK" evidence="3">
    <location>
        <begin position="1058"/>
        <end position="1090"/>
    </location>
</feature>
<feature type="repeat" description="ANK" evidence="3">
    <location>
        <begin position="381"/>
        <end position="413"/>
    </location>
</feature>
<evidence type="ECO:0000256" key="1">
    <source>
        <dbReference type="ARBA" id="ARBA00022737"/>
    </source>
</evidence>
<reference evidence="6" key="1">
    <citation type="journal article" date="2020" name="Stud. Mycol.">
        <title>101 Dothideomycetes genomes: a test case for predicting lifestyles and emergence of pathogens.</title>
        <authorList>
            <person name="Haridas S."/>
            <person name="Albert R."/>
            <person name="Binder M."/>
            <person name="Bloem J."/>
            <person name="Labutti K."/>
            <person name="Salamov A."/>
            <person name="Andreopoulos B."/>
            <person name="Baker S."/>
            <person name="Barry K."/>
            <person name="Bills G."/>
            <person name="Bluhm B."/>
            <person name="Cannon C."/>
            <person name="Castanera R."/>
            <person name="Culley D."/>
            <person name="Daum C."/>
            <person name="Ezra D."/>
            <person name="Gonzalez J."/>
            <person name="Henrissat B."/>
            <person name="Kuo A."/>
            <person name="Liang C."/>
            <person name="Lipzen A."/>
            <person name="Lutzoni F."/>
            <person name="Magnuson J."/>
            <person name="Mondo S."/>
            <person name="Nolan M."/>
            <person name="Ohm R."/>
            <person name="Pangilinan J."/>
            <person name="Park H.-J."/>
            <person name="Ramirez L."/>
            <person name="Alfaro M."/>
            <person name="Sun H."/>
            <person name="Tritt A."/>
            <person name="Yoshinaga Y."/>
            <person name="Zwiers L.-H."/>
            <person name="Turgeon B."/>
            <person name="Goodwin S."/>
            <person name="Spatafora J."/>
            <person name="Crous P."/>
            <person name="Grigoriev I."/>
        </authorList>
    </citation>
    <scope>NUCLEOTIDE SEQUENCE</scope>
    <source>
        <strain evidence="6">CBS 122367</strain>
    </source>
</reference>
<dbReference type="OrthoDB" id="539213at2759"/>
<dbReference type="PROSITE" id="PS50297">
    <property type="entry name" value="ANK_REP_REGION"/>
    <property type="match status" value="3"/>
</dbReference>
<dbReference type="SMART" id="SM00248">
    <property type="entry name" value="ANK"/>
    <property type="match status" value="13"/>
</dbReference>
<dbReference type="EMBL" id="MU005607">
    <property type="protein sequence ID" value="KAF2678997.1"/>
    <property type="molecule type" value="Genomic_DNA"/>
</dbReference>
<name>A0A6G1IL86_9PLEO</name>
<dbReference type="Proteomes" id="UP000799291">
    <property type="component" value="Unassembled WGS sequence"/>
</dbReference>
<proteinExistence type="predicted"/>
<dbReference type="Pfam" id="PF12796">
    <property type="entry name" value="Ank_2"/>
    <property type="match status" value="3"/>
</dbReference>
<dbReference type="Pfam" id="PF14420">
    <property type="entry name" value="Clr5"/>
    <property type="match status" value="1"/>
</dbReference>
<organism evidence="6 7">
    <name type="scientific">Lentithecium fluviatile CBS 122367</name>
    <dbReference type="NCBI Taxonomy" id="1168545"/>
    <lineage>
        <taxon>Eukaryota</taxon>
        <taxon>Fungi</taxon>
        <taxon>Dikarya</taxon>
        <taxon>Ascomycota</taxon>
        <taxon>Pezizomycotina</taxon>
        <taxon>Dothideomycetes</taxon>
        <taxon>Pleosporomycetidae</taxon>
        <taxon>Pleosporales</taxon>
        <taxon>Massarineae</taxon>
        <taxon>Lentitheciaceae</taxon>
        <taxon>Lentithecium</taxon>
    </lineage>
</organism>
<evidence type="ECO:0000313" key="7">
    <source>
        <dbReference type="Proteomes" id="UP000799291"/>
    </source>
</evidence>
<gene>
    <name evidence="6" type="ORF">K458DRAFT_375799</name>
</gene>
<feature type="domain" description="Clr5" evidence="5">
    <location>
        <begin position="8"/>
        <end position="60"/>
    </location>
</feature>
<dbReference type="InterPro" id="IPR002110">
    <property type="entry name" value="Ankyrin_rpt"/>
</dbReference>
<dbReference type="InterPro" id="IPR025676">
    <property type="entry name" value="Clr5_dom"/>
</dbReference>
<feature type="repeat" description="ANK" evidence="3">
    <location>
        <begin position="1023"/>
        <end position="1055"/>
    </location>
</feature>
<keyword evidence="2 3" id="KW-0040">ANK repeat</keyword>
<dbReference type="PANTHER" id="PTHR24198:SF165">
    <property type="entry name" value="ANKYRIN REPEAT-CONTAINING PROTEIN-RELATED"/>
    <property type="match status" value="1"/>
</dbReference>
<accession>A0A6G1IL86</accession>
<sequence>MRRRPADREEWERHKDEIVRLYQAEKKPLSEVMALMGTRNGFRRSKAQYERKLDAWKVRKYSKAGEWMFIARRIHERRVQQLPTAVEIRGLLVPDATLRKEIARYGYQTTLERFTPRVIDREQSKTPPGVRIFTPRTSLPPDDVGSTQLSRNSVSNSIEPSVYWSDEVLFRLGECTPWYRFMQFIHSLDTTGPSQLLILPSDTNRSTSLEDACWTPTLQDIGDDIVIQPGMRESILARWLNDLFYAQFMTDLIDLFCPLRHPSGPYLPPKKGTPDIDPEPIKDLSLRSSQLEFLKHAVHLIANNYDQFSNVSAVIVELAQNKHNLSLLQSLIDQKLLIADALVEKLLIHAVRGKNIPLLEILLKAGCDVNLPVQIFPRVLGKITALQVALEEEEEELVSFLLNHGANGSIQNVTVWKKADVSKQALDSLLDFAVVLGNFNIVRELLTARPQFPYGCPVVTVYTLRFAVLRGDIHMFEYMIANAPYIHDCMHKKPWILLEAAAFHKDPSTFPALEKYGLDIHKTNEAGKGSAIAAACASGHMDLVRHLYNSCADVCTMAVGFDRSSGDGDTVYWPGRLDFLLSEIAGMAALHLAVRKQNRELVKFLICHGADVNQCCYLSLYHEEGLPVFPIQLATAYRSRVLVRILLDAGADPNAVAGSSIEHRSHPIRKEDSEQPPIREIVGRPSLRLALECGDSAIFEELLQRGATMPTRSSENDGWNPLISAIRGQNHQLVKTVFHQFGKADFPMFQALAECVEFCGCSLARELIESGSIPPEDAYHPNVLCAAVIQDDIKFVQELLRDASTTFGTLPPGYGAAGFATAAWYRKFDLFPLFLEAGIKPYETPGPRLGSINISFSPGLTNGALLNLIVEDKWPESQPEKLEKLEQLERLISESEPPATGSHEHSLWKGEMFLACVRAMSVPYLPHSHRLPLVKMMVSKGVDINWAPIGRATYLQEALYSRSDDIAHYLLDLGANPNVPTISSIYPIPIHTPLQSAAQQNSTTFERLLRLGVDVNTKPAIFRGATALQFAAMNGNFQNLNQLLKAGADINEAPGQYEGRTAIEGAAEHGRLDMVRYLLEAGADIRGKGNKNYRRTVFRAWKEGHRTVVRMIQDWKRERYGACDCENVSLIIQSVTDDELDFESPAAKVEVEEWSKNSKGRQDFLEPIRDNARRERHSFRQDCLQRQRF</sequence>
<evidence type="ECO:0000256" key="2">
    <source>
        <dbReference type="ARBA" id="ARBA00023043"/>
    </source>
</evidence>
<feature type="region of interest" description="Disordered" evidence="4">
    <location>
        <begin position="125"/>
        <end position="151"/>
    </location>
</feature>
<keyword evidence="1" id="KW-0677">Repeat</keyword>
<protein>
    <submittedName>
        <fullName evidence="6">Ankyrin</fullName>
    </submittedName>
</protein>
<evidence type="ECO:0000256" key="3">
    <source>
        <dbReference type="PROSITE-ProRule" id="PRU00023"/>
    </source>
</evidence>
<evidence type="ECO:0000256" key="4">
    <source>
        <dbReference type="SAM" id="MobiDB-lite"/>
    </source>
</evidence>
<dbReference type="SUPFAM" id="SSF48403">
    <property type="entry name" value="Ankyrin repeat"/>
    <property type="match status" value="4"/>
</dbReference>
<keyword evidence="7" id="KW-1185">Reference proteome</keyword>
<dbReference type="AlphaFoldDB" id="A0A6G1IL86"/>